<evidence type="ECO:0000256" key="15">
    <source>
        <dbReference type="ARBA" id="ARBA00047273"/>
    </source>
</evidence>
<keyword evidence="9" id="KW-0914">Notch signaling pathway</keyword>
<evidence type="ECO:0000256" key="7">
    <source>
        <dbReference type="ARBA" id="ARBA00022679"/>
    </source>
</evidence>
<dbReference type="PANTHER" id="PTHR21420">
    <property type="entry name" value="GDP-FUCOSE PROTEIN O-FUCOSYLTRANSFERASE 1"/>
    <property type="match status" value="1"/>
</dbReference>
<evidence type="ECO:0000256" key="9">
    <source>
        <dbReference type="ARBA" id="ARBA00022976"/>
    </source>
</evidence>
<dbReference type="Gene3D" id="3.40.50.11350">
    <property type="match status" value="1"/>
</dbReference>
<sequence>MHIEIIFPKFISPALLLVNSRSTAYQELKILTIIRSALWDRGWFTMAAKPKHFKLLILSWLHVTFYPSDTFTDATDLIWDENGYIVYCPCMGRFGNQADHFLGSLAFAKMLNRTLVVPPWIVYRHHAPPYTNVHVPYTEFFQLDPLKQYHRVVALEDFMHHLAPTHWPLGQRTAYCFESSVQRSADKKSCPMKDGNPFGPFWDHIGVDFDHSIPFGGLFFTSNYIPHWMKRFPPAEHPVLALAGAPAQFPVLEEHVGLQRYVVWAKRMVQDGEKHISAELLRPYVGIHLRIGSDWQNACNLLQSGEAGPHLMASPQCVGYDRQTALPLTFTMCLPDLAEILRAVKLWVKKTHAHAVFIATDSESYSSEIEKLFKGKVKVVSLRPDMAQLDLYILGQADHFIGNCVSSFSAFVKRERDVHGRRSSFFGMDYPGRKKGKEEL</sequence>
<gene>
    <name evidence="17" type="primary">POFUT1</name>
</gene>
<dbReference type="STRING" id="8005.ENSEEEP00000023733"/>
<organism evidence="17 18">
    <name type="scientific">Electrophorus electricus</name>
    <name type="common">Electric eel</name>
    <name type="synonym">Gymnotus electricus</name>
    <dbReference type="NCBI Taxonomy" id="8005"/>
    <lineage>
        <taxon>Eukaryota</taxon>
        <taxon>Metazoa</taxon>
        <taxon>Chordata</taxon>
        <taxon>Craniata</taxon>
        <taxon>Vertebrata</taxon>
        <taxon>Euteleostomi</taxon>
        <taxon>Actinopterygii</taxon>
        <taxon>Neopterygii</taxon>
        <taxon>Teleostei</taxon>
        <taxon>Ostariophysi</taxon>
        <taxon>Gymnotiformes</taxon>
        <taxon>Gymnotoidei</taxon>
        <taxon>Gymnotidae</taxon>
        <taxon>Electrophorus</taxon>
    </lineage>
</organism>
<keyword evidence="10" id="KW-1015">Disulfide bond</keyword>
<dbReference type="Proteomes" id="UP000314983">
    <property type="component" value="Chromosome 24"/>
</dbReference>
<keyword evidence="12" id="KW-0294">Fucose metabolism</keyword>
<evidence type="ECO:0000256" key="16">
    <source>
        <dbReference type="ARBA" id="ARBA00048647"/>
    </source>
</evidence>
<dbReference type="GO" id="GO:0006004">
    <property type="term" value="P:fucose metabolic process"/>
    <property type="evidence" value="ECO:0007669"/>
    <property type="project" value="UniProtKB-KW"/>
</dbReference>
<evidence type="ECO:0000313" key="18">
    <source>
        <dbReference type="Proteomes" id="UP000314983"/>
    </source>
</evidence>
<dbReference type="InterPro" id="IPR019378">
    <property type="entry name" value="GDP-Fuc_O-FucTrfase"/>
</dbReference>
<dbReference type="EC" id="2.4.1.221" evidence="4"/>
<dbReference type="OMA" id="WQNACRL"/>
<evidence type="ECO:0000256" key="8">
    <source>
        <dbReference type="ARBA" id="ARBA00022824"/>
    </source>
</evidence>
<accession>A0A4W4FHZ3</accession>
<evidence type="ECO:0000256" key="11">
    <source>
        <dbReference type="ARBA" id="ARBA00023180"/>
    </source>
</evidence>
<evidence type="ECO:0000256" key="4">
    <source>
        <dbReference type="ARBA" id="ARBA00012196"/>
    </source>
</evidence>
<keyword evidence="13" id="KW-0119">Carbohydrate metabolism</keyword>
<dbReference type="GO" id="GO:0005783">
    <property type="term" value="C:endoplasmic reticulum"/>
    <property type="evidence" value="ECO:0007669"/>
    <property type="project" value="UniProtKB-SubCell"/>
</dbReference>
<evidence type="ECO:0000256" key="14">
    <source>
        <dbReference type="ARBA" id="ARBA00033080"/>
    </source>
</evidence>
<keyword evidence="8" id="KW-0256">Endoplasmic reticulum</keyword>
<evidence type="ECO:0000256" key="13">
    <source>
        <dbReference type="ARBA" id="ARBA00023277"/>
    </source>
</evidence>
<dbReference type="GO" id="GO:0007219">
    <property type="term" value="P:Notch signaling pathway"/>
    <property type="evidence" value="ECO:0007669"/>
    <property type="project" value="UniProtKB-KW"/>
</dbReference>
<evidence type="ECO:0000256" key="12">
    <source>
        <dbReference type="ARBA" id="ARBA00023253"/>
    </source>
</evidence>
<keyword evidence="6" id="KW-0328">Glycosyltransferase</keyword>
<proteinExistence type="inferred from homology"/>
<dbReference type="PANTHER" id="PTHR21420:SF3">
    <property type="entry name" value="GDP-FUCOSE PROTEIN O-FUCOSYLTRANSFERASE 1"/>
    <property type="match status" value="1"/>
</dbReference>
<evidence type="ECO:0000256" key="10">
    <source>
        <dbReference type="ARBA" id="ARBA00023157"/>
    </source>
</evidence>
<keyword evidence="7" id="KW-0808">Transferase</keyword>
<dbReference type="Ensembl" id="ENSEEET00000024001.2">
    <property type="protein sequence ID" value="ENSEEEP00000023733.2"/>
    <property type="gene ID" value="ENSEEEG00000011494.2"/>
</dbReference>
<evidence type="ECO:0000256" key="3">
    <source>
        <dbReference type="ARBA" id="ARBA00010626"/>
    </source>
</evidence>
<dbReference type="Gene3D" id="3.40.50.11340">
    <property type="match status" value="1"/>
</dbReference>
<reference evidence="17" key="4">
    <citation type="submission" date="2025-08" db="UniProtKB">
        <authorList>
            <consortium name="Ensembl"/>
        </authorList>
    </citation>
    <scope>IDENTIFICATION</scope>
</reference>
<dbReference type="Pfam" id="PF10250">
    <property type="entry name" value="O-FucT"/>
    <property type="match status" value="1"/>
</dbReference>
<reference evidence="18" key="1">
    <citation type="journal article" date="2014" name="Science">
        <title>Nonhuman genetics. Genomic basis for the convergent evolution of electric organs.</title>
        <authorList>
            <person name="Gallant J.R."/>
            <person name="Traeger L.L."/>
            <person name="Volkening J.D."/>
            <person name="Moffett H."/>
            <person name="Chen P.H."/>
            <person name="Novina C.D."/>
            <person name="Phillips G.N.Jr."/>
            <person name="Anand R."/>
            <person name="Wells G.B."/>
            <person name="Pinch M."/>
            <person name="Guth R."/>
            <person name="Unguez G.A."/>
            <person name="Albert J.S."/>
            <person name="Zakon H.H."/>
            <person name="Samanta M.P."/>
            <person name="Sussman M.R."/>
        </authorList>
    </citation>
    <scope>NUCLEOTIDE SEQUENCE [LARGE SCALE GENOMIC DNA]</scope>
</reference>
<reference evidence="17" key="5">
    <citation type="submission" date="2025-09" db="UniProtKB">
        <authorList>
            <consortium name="Ensembl"/>
        </authorList>
    </citation>
    <scope>IDENTIFICATION</scope>
</reference>
<dbReference type="AlphaFoldDB" id="A0A4W4FHZ3"/>
<comment type="subcellular location">
    <subcellularLocation>
        <location evidence="1">Endoplasmic reticulum</location>
    </subcellularLocation>
</comment>
<name>A0A4W4FHZ3_ELEEL</name>
<evidence type="ECO:0000256" key="2">
    <source>
        <dbReference type="ARBA" id="ARBA00004922"/>
    </source>
</evidence>
<dbReference type="FunFam" id="3.40.50.11340:FF:000001">
    <property type="entry name" value="GDP-fucose protein O-fucosyltransferase 1"/>
    <property type="match status" value="1"/>
</dbReference>
<dbReference type="FunFam" id="3.40.50.11350:FF:000004">
    <property type="entry name" value="GDP-fucose protein O-fucosyltransferase 1"/>
    <property type="match status" value="1"/>
</dbReference>
<comment type="similarity">
    <text evidence="3">Belongs to the glycosyltransferase 65 family.</text>
</comment>
<keyword evidence="18" id="KW-1185">Reference proteome</keyword>
<comment type="catalytic activity">
    <reaction evidence="15">
        <text>L-threonyl-[protein] + GDP-beta-L-fucose = 3-O-(alpha-L-fucosyl)-L-threonyl-[protein] + GDP + H(+)</text>
        <dbReference type="Rhea" id="RHEA:70491"/>
        <dbReference type="Rhea" id="RHEA-COMP:11060"/>
        <dbReference type="Rhea" id="RHEA-COMP:17915"/>
        <dbReference type="ChEBI" id="CHEBI:15378"/>
        <dbReference type="ChEBI" id="CHEBI:30013"/>
        <dbReference type="ChEBI" id="CHEBI:57273"/>
        <dbReference type="ChEBI" id="CHEBI:58189"/>
        <dbReference type="ChEBI" id="CHEBI:189631"/>
        <dbReference type="EC" id="2.4.1.221"/>
    </reaction>
    <physiologicalReaction direction="left-to-right" evidence="15">
        <dbReference type="Rhea" id="RHEA:70492"/>
    </physiologicalReaction>
</comment>
<dbReference type="UniPathway" id="UPA00378"/>
<dbReference type="InterPro" id="IPR039922">
    <property type="entry name" value="POFUT1"/>
</dbReference>
<protein>
    <recommendedName>
        <fullName evidence="5">GDP-fucose protein O-fucosyltransferase 1</fullName>
        <ecNumber evidence="4">2.4.1.221</ecNumber>
    </recommendedName>
    <alternativeName>
        <fullName evidence="14">Peptide-O-fucosyltransferase 1</fullName>
    </alternativeName>
</protein>
<reference evidence="17" key="3">
    <citation type="submission" date="2020-05" db="EMBL/GenBank/DDBJ databases">
        <title>Electrophorus electricus (electric eel) genome, fEleEle1, primary haplotype.</title>
        <authorList>
            <person name="Myers G."/>
            <person name="Meyer A."/>
            <person name="Fedrigo O."/>
            <person name="Formenti G."/>
            <person name="Rhie A."/>
            <person name="Tracey A."/>
            <person name="Sims Y."/>
            <person name="Jarvis E.D."/>
        </authorList>
    </citation>
    <scope>NUCLEOTIDE SEQUENCE [LARGE SCALE GENOMIC DNA]</scope>
</reference>
<dbReference type="GO" id="GO:0008593">
    <property type="term" value="P:regulation of Notch signaling pathway"/>
    <property type="evidence" value="ECO:0007669"/>
    <property type="project" value="TreeGrafter"/>
</dbReference>
<evidence type="ECO:0000313" key="17">
    <source>
        <dbReference type="Ensembl" id="ENSEEEP00000023733.2"/>
    </source>
</evidence>
<comment type="catalytic activity">
    <reaction evidence="16">
        <text>L-seryl-[protein] + GDP-beta-L-fucose = 3-O-(alpha-L-fucosyl)-L-seryl-[protein] + GDP + H(+)</text>
        <dbReference type="Rhea" id="RHEA:63644"/>
        <dbReference type="Rhea" id="RHEA-COMP:9863"/>
        <dbReference type="Rhea" id="RHEA-COMP:17914"/>
        <dbReference type="ChEBI" id="CHEBI:15378"/>
        <dbReference type="ChEBI" id="CHEBI:29999"/>
        <dbReference type="ChEBI" id="CHEBI:57273"/>
        <dbReference type="ChEBI" id="CHEBI:58189"/>
        <dbReference type="ChEBI" id="CHEBI:189632"/>
        <dbReference type="EC" id="2.4.1.221"/>
    </reaction>
    <physiologicalReaction direction="left-to-right" evidence="16">
        <dbReference type="Rhea" id="RHEA:63645"/>
    </physiologicalReaction>
</comment>
<evidence type="ECO:0000256" key="6">
    <source>
        <dbReference type="ARBA" id="ARBA00022676"/>
    </source>
</evidence>
<dbReference type="GO" id="GO:0046922">
    <property type="term" value="F:peptide-O-fucosyltransferase activity"/>
    <property type="evidence" value="ECO:0007669"/>
    <property type="project" value="UniProtKB-EC"/>
</dbReference>
<evidence type="ECO:0000256" key="5">
    <source>
        <dbReference type="ARBA" id="ARBA00021745"/>
    </source>
</evidence>
<dbReference type="GeneTree" id="ENSGT00390000015634"/>
<dbReference type="CDD" id="cd11302">
    <property type="entry name" value="O-FucT-1"/>
    <property type="match status" value="1"/>
</dbReference>
<reference evidence="18" key="2">
    <citation type="journal article" date="2017" name="Sci. Adv.">
        <title>A tail of two voltages: Proteomic comparison of the three electric organs of the electric eel.</title>
        <authorList>
            <person name="Traeger L.L."/>
            <person name="Sabat G."/>
            <person name="Barrett-Wilt G.A."/>
            <person name="Wells G.B."/>
            <person name="Sussman M.R."/>
        </authorList>
    </citation>
    <scope>NUCLEOTIDE SEQUENCE [LARGE SCALE GENOMIC DNA]</scope>
</reference>
<keyword evidence="11" id="KW-0325">Glycoprotein</keyword>
<comment type="pathway">
    <text evidence="2">Protein modification; protein glycosylation.</text>
</comment>
<evidence type="ECO:0000256" key="1">
    <source>
        <dbReference type="ARBA" id="ARBA00004240"/>
    </source>
</evidence>